<dbReference type="InterPro" id="IPR000182">
    <property type="entry name" value="GNAT_dom"/>
</dbReference>
<accession>X6NLD1</accession>
<gene>
    <name evidence="5" type="ORF">RFI_10035</name>
</gene>
<dbReference type="Gene3D" id="3.40.630.30">
    <property type="match status" value="1"/>
</dbReference>
<dbReference type="GO" id="GO:0016747">
    <property type="term" value="F:acyltransferase activity, transferring groups other than amino-acyl groups"/>
    <property type="evidence" value="ECO:0007669"/>
    <property type="project" value="InterPro"/>
</dbReference>
<keyword evidence="1" id="KW-0808">Transferase</keyword>
<keyword evidence="3" id="KW-1133">Transmembrane helix</keyword>
<evidence type="ECO:0000259" key="4">
    <source>
        <dbReference type="PROSITE" id="PS51186"/>
    </source>
</evidence>
<dbReference type="SUPFAM" id="SSF55729">
    <property type="entry name" value="Acyl-CoA N-acyltransferases (Nat)"/>
    <property type="match status" value="1"/>
</dbReference>
<evidence type="ECO:0000256" key="2">
    <source>
        <dbReference type="ARBA" id="ARBA00023315"/>
    </source>
</evidence>
<evidence type="ECO:0000313" key="6">
    <source>
        <dbReference type="Proteomes" id="UP000023152"/>
    </source>
</evidence>
<keyword evidence="3" id="KW-0472">Membrane</keyword>
<dbReference type="GO" id="GO:0031415">
    <property type="term" value="C:NatA complex"/>
    <property type="evidence" value="ECO:0007669"/>
    <property type="project" value="TreeGrafter"/>
</dbReference>
<dbReference type="EMBL" id="ASPP01007462">
    <property type="protein sequence ID" value="ETO27100.1"/>
    <property type="molecule type" value="Genomic_DNA"/>
</dbReference>
<keyword evidence="2" id="KW-0012">Acyltransferase</keyword>
<feature type="transmembrane region" description="Helical" evidence="3">
    <location>
        <begin position="273"/>
        <end position="293"/>
    </location>
</feature>
<dbReference type="InterPro" id="IPR051556">
    <property type="entry name" value="N-term/lysine_N-AcTrnsfr"/>
</dbReference>
<sequence length="436" mass="51565">MQSNFCTLTKGIKEFLLYTEEISWGVSSRNLFHSSILAMTAVEEKTKDKDLSSCVAKLVRDTDSKLFWEWLTNEHDESALKFLNIYHHYGKPISLTKLQSAAKTNFPQRFDIQDESHEMYFRRGVVQSCDRFYGVLEVTKDSKEKTDLYFGHIDCVVVKSPQMEYCNKTDQCVGWILTVYCPAEYRGKGVATKMIEKALGHLRGFVKCVYLLVFTVNVKAFHFYRKCGFEHVKYVGTNDKDRLMRKPKIFLILFFKYATSKLNKQIVEKSHKYVYFLYFFRFGIISCSLFYLISKAKIIFKKHHQNYIHLKITAWKTVISPKKYEQNNMLIYICFGKKNYLIQSISSLLYAYLLDNSISECDSFKLYISKTAKRVIMDKVSTHVILFLFKTQISIIASDLRYITQNVTYYYYDQKFHIIYFRFTMQHNNFCDKNKQ</sequence>
<dbReference type="Pfam" id="PF00583">
    <property type="entry name" value="Acetyltransf_1"/>
    <property type="match status" value="1"/>
</dbReference>
<proteinExistence type="predicted"/>
<evidence type="ECO:0000256" key="3">
    <source>
        <dbReference type="SAM" id="Phobius"/>
    </source>
</evidence>
<keyword evidence="6" id="KW-1185">Reference proteome</keyword>
<reference evidence="5 6" key="1">
    <citation type="journal article" date="2013" name="Curr. Biol.">
        <title>The Genome of the Foraminiferan Reticulomyxa filosa.</title>
        <authorList>
            <person name="Glockner G."/>
            <person name="Hulsmann N."/>
            <person name="Schleicher M."/>
            <person name="Noegel A.A."/>
            <person name="Eichinger L."/>
            <person name="Gallinger C."/>
            <person name="Pawlowski J."/>
            <person name="Sierra R."/>
            <person name="Euteneuer U."/>
            <person name="Pillet L."/>
            <person name="Moustafa A."/>
            <person name="Platzer M."/>
            <person name="Groth M."/>
            <person name="Szafranski K."/>
            <person name="Schliwa M."/>
        </authorList>
    </citation>
    <scope>NUCLEOTIDE SEQUENCE [LARGE SCALE GENOMIC DNA]</scope>
</reference>
<dbReference type="PANTHER" id="PTHR42919:SF8">
    <property type="entry name" value="N-ALPHA-ACETYLTRANSFERASE 50"/>
    <property type="match status" value="1"/>
</dbReference>
<comment type="caution">
    <text evidence="5">The sequence shown here is derived from an EMBL/GenBank/DDBJ whole genome shotgun (WGS) entry which is preliminary data.</text>
</comment>
<dbReference type="AlphaFoldDB" id="X6NLD1"/>
<organism evidence="5 6">
    <name type="scientific">Reticulomyxa filosa</name>
    <dbReference type="NCBI Taxonomy" id="46433"/>
    <lineage>
        <taxon>Eukaryota</taxon>
        <taxon>Sar</taxon>
        <taxon>Rhizaria</taxon>
        <taxon>Retaria</taxon>
        <taxon>Foraminifera</taxon>
        <taxon>Monothalamids</taxon>
        <taxon>Reticulomyxidae</taxon>
        <taxon>Reticulomyxa</taxon>
    </lineage>
</organism>
<dbReference type="Proteomes" id="UP000023152">
    <property type="component" value="Unassembled WGS sequence"/>
</dbReference>
<name>X6NLD1_RETFI</name>
<dbReference type="CDD" id="cd04301">
    <property type="entry name" value="NAT_SF"/>
    <property type="match status" value="1"/>
</dbReference>
<protein>
    <recommendedName>
        <fullName evidence="4">N-acetyltransferase domain-containing protein</fullName>
    </recommendedName>
</protein>
<dbReference type="PANTHER" id="PTHR42919">
    <property type="entry name" value="N-ALPHA-ACETYLTRANSFERASE"/>
    <property type="match status" value="1"/>
</dbReference>
<dbReference type="InterPro" id="IPR016181">
    <property type="entry name" value="Acyl_CoA_acyltransferase"/>
</dbReference>
<feature type="domain" description="N-acetyltransferase" evidence="4">
    <location>
        <begin position="96"/>
        <end position="249"/>
    </location>
</feature>
<dbReference type="PROSITE" id="PS51186">
    <property type="entry name" value="GNAT"/>
    <property type="match status" value="1"/>
</dbReference>
<evidence type="ECO:0000256" key="1">
    <source>
        <dbReference type="ARBA" id="ARBA00022679"/>
    </source>
</evidence>
<evidence type="ECO:0000313" key="5">
    <source>
        <dbReference type="EMBL" id="ETO27100.1"/>
    </source>
</evidence>
<dbReference type="GO" id="GO:0007064">
    <property type="term" value="P:mitotic sister chromatid cohesion"/>
    <property type="evidence" value="ECO:0007669"/>
    <property type="project" value="TreeGrafter"/>
</dbReference>
<keyword evidence="3" id="KW-0812">Transmembrane</keyword>